<proteinExistence type="predicted"/>
<accession>F2JKF5</accession>
<dbReference type="Pfam" id="PF11899">
    <property type="entry name" value="DUF3419"/>
    <property type="match status" value="1"/>
</dbReference>
<evidence type="ECO:0000313" key="2">
    <source>
        <dbReference type="Proteomes" id="UP000008467"/>
    </source>
</evidence>
<dbReference type="PANTHER" id="PTHR47473:SF1">
    <property type="entry name" value="METHYLTRANSFERASE DOMAIN-CONTAINING PROTEIN"/>
    <property type="match status" value="1"/>
</dbReference>
<dbReference type="RefSeq" id="WP_013658943.1">
    <property type="nucleotide sequence ID" value="NC_015275.1"/>
</dbReference>
<dbReference type="STRING" id="642492.Clole_3992"/>
<name>F2JKF5_CELLD</name>
<evidence type="ECO:0000313" key="1">
    <source>
        <dbReference type="EMBL" id="ADZ85670.1"/>
    </source>
</evidence>
<evidence type="ECO:0008006" key="3">
    <source>
        <dbReference type="Google" id="ProtNLM"/>
    </source>
</evidence>
<reference evidence="1 2" key="1">
    <citation type="journal article" date="2011" name="J. Bacteriol.">
        <title>Complete genome sequence of the cellulose-degrading bacterium Cellulosilyticum lentocellum.</title>
        <authorList>
            <consortium name="US DOE Joint Genome Institute"/>
            <person name="Miller D.A."/>
            <person name="Suen G."/>
            <person name="Bruce D."/>
            <person name="Copeland A."/>
            <person name="Cheng J.F."/>
            <person name="Detter C."/>
            <person name="Goodwin L.A."/>
            <person name="Han C.S."/>
            <person name="Hauser L.J."/>
            <person name="Land M.L."/>
            <person name="Lapidus A."/>
            <person name="Lucas S."/>
            <person name="Meincke L."/>
            <person name="Pitluck S."/>
            <person name="Tapia R."/>
            <person name="Teshima H."/>
            <person name="Woyke T."/>
            <person name="Fox B.G."/>
            <person name="Angert E.R."/>
            <person name="Currie C.R."/>
        </authorList>
    </citation>
    <scope>NUCLEOTIDE SEQUENCE [LARGE SCALE GENOMIC DNA]</scope>
    <source>
        <strain evidence="2">ATCC 49066 / DSM 5427 / NCIMB 11756 / RHM5</strain>
    </source>
</reference>
<dbReference type="AlphaFoldDB" id="F2JKF5"/>
<dbReference type="InterPro" id="IPR021829">
    <property type="entry name" value="DUF3419"/>
</dbReference>
<dbReference type="Proteomes" id="UP000008467">
    <property type="component" value="Chromosome"/>
</dbReference>
<keyword evidence="2" id="KW-1185">Reference proteome</keyword>
<dbReference type="EMBL" id="CP002582">
    <property type="protein sequence ID" value="ADZ85670.1"/>
    <property type="molecule type" value="Genomic_DNA"/>
</dbReference>
<dbReference type="HOGENOM" id="CLU_059322_0_0_9"/>
<sequence length="365" mass="43071">MKSEIENYADFSIIRYAQCWEDTSILLKGLELTEGGTYISIASGGDNSLAMLTKPVNKVVALDLNPVQLHCVYLKKAAFKKLDYEAVLAFLGVTACDKRLVLYEELKKELPEETQLYWESHQELLEAGIIHVGKFENYFKLFRTKVLSLVHSKKTIKELIRPKTKAERLRFYDEKWANRRWQLLFRFFFSRRMMGKLGRDAAFFKYVEGHVAENILKRVRYALTEIDCSKNSYLEYILFGHYEKNLPYYLRPEHFEAIKANIDRLEIHQNSIEGFLETYEGEGIDGYNLSDIFEYMEEGEMLKIYKSLIKYAKKGARVVYWNMLVPRKCPEALKEQVETLEKLSEQLFLEDEAFFYNRFLVEQIK</sequence>
<protein>
    <recommendedName>
        <fullName evidence="3">S-adenosylmethionine:diacylglycerol 3-amino-3-carboxypropyl transferase-like protein</fullName>
    </recommendedName>
</protein>
<dbReference type="eggNOG" id="COG5379">
    <property type="taxonomic scope" value="Bacteria"/>
</dbReference>
<gene>
    <name evidence="1" type="ordered locus">Clole_3992</name>
</gene>
<dbReference type="PANTHER" id="PTHR47473">
    <property type="entry name" value="BTA1P"/>
    <property type="match status" value="1"/>
</dbReference>
<organism evidence="1 2">
    <name type="scientific">Cellulosilyticum lentocellum (strain ATCC 49066 / DSM 5427 / NCIMB 11756 / RHM5)</name>
    <name type="common">Clostridium lentocellum</name>
    <dbReference type="NCBI Taxonomy" id="642492"/>
    <lineage>
        <taxon>Bacteria</taxon>
        <taxon>Bacillati</taxon>
        <taxon>Bacillota</taxon>
        <taxon>Clostridia</taxon>
        <taxon>Lachnospirales</taxon>
        <taxon>Cellulosilyticaceae</taxon>
        <taxon>Cellulosilyticum</taxon>
    </lineage>
</organism>
<dbReference type="KEGG" id="cle:Clole_3992"/>